<proteinExistence type="predicted"/>
<comment type="caution">
    <text evidence="1">The sequence shown here is derived from an EMBL/GenBank/DDBJ whole genome shotgun (WGS) entry which is preliminary data.</text>
</comment>
<gene>
    <name evidence="1" type="ORF">OBO34_14390</name>
</gene>
<evidence type="ECO:0000313" key="2">
    <source>
        <dbReference type="Proteomes" id="UP001065549"/>
    </source>
</evidence>
<dbReference type="GO" id="GO:0004386">
    <property type="term" value="F:helicase activity"/>
    <property type="evidence" value="ECO:0007669"/>
    <property type="project" value="UniProtKB-KW"/>
</dbReference>
<protein>
    <submittedName>
        <fullName evidence="1">Replicative helicase loader/inhibitor</fullName>
    </submittedName>
</protein>
<reference evidence="1" key="1">
    <citation type="submission" date="2022-09" db="EMBL/GenBank/DDBJ databases">
        <title>Culturomic study of gut microbiota in children with autism spectrum disorder.</title>
        <authorList>
            <person name="Efimov B.A."/>
            <person name="Chaplin A.V."/>
            <person name="Sokolova S.R."/>
            <person name="Pikina A.P."/>
            <person name="Korzhanova M."/>
            <person name="Belova V."/>
            <person name="Korostin D."/>
        </authorList>
    </citation>
    <scope>NUCLEOTIDE SEQUENCE</scope>
    <source>
        <strain evidence="1">ASD5510</strain>
    </source>
</reference>
<keyword evidence="1" id="KW-0067">ATP-binding</keyword>
<dbReference type="Proteomes" id="UP001065549">
    <property type="component" value="Unassembled WGS sequence"/>
</dbReference>
<accession>A0A9J6QUT7</accession>
<name>A0A9J6QUT7_9FIRM</name>
<evidence type="ECO:0000313" key="1">
    <source>
        <dbReference type="EMBL" id="MCU7379532.1"/>
    </source>
</evidence>
<sequence>MQENDIKQLLTILKLNYPATYRDMSIEDRRALVNLWMDAFGGLDVAVVGQALKNYIKANKYPPTIAGMQEQIDLLIGSDNTDELWRLLMKAIRNSGRYAKEEFYKLPPECQEFVGSPAELRDLGNTDRSTINTVTRGQFYNRVKVIKERRKAQEQLPDKVRQALNGALQIGGTKK</sequence>
<organism evidence="1 2">
    <name type="scientific">Hominibacterium faecale</name>
    <dbReference type="NCBI Taxonomy" id="2839743"/>
    <lineage>
        <taxon>Bacteria</taxon>
        <taxon>Bacillati</taxon>
        <taxon>Bacillota</taxon>
        <taxon>Clostridia</taxon>
        <taxon>Peptostreptococcales</taxon>
        <taxon>Anaerovoracaceae</taxon>
        <taxon>Hominibacterium</taxon>
    </lineage>
</organism>
<dbReference type="AlphaFoldDB" id="A0A9J6QUT7"/>
<dbReference type="Gene3D" id="1.10.8.200">
    <property type="entry name" value="Replisome organizer (g39p helicase loader/inhibitor protein)"/>
    <property type="match status" value="1"/>
</dbReference>
<keyword evidence="1" id="KW-0378">Hydrolase</keyword>
<keyword evidence="1" id="KW-0547">Nucleotide-binding</keyword>
<dbReference type="RefSeq" id="WP_269478585.1">
    <property type="nucleotide sequence ID" value="NZ_JAOSHN010000006.1"/>
</dbReference>
<keyword evidence="1" id="KW-0347">Helicase</keyword>
<keyword evidence="2" id="KW-1185">Reference proteome</keyword>
<dbReference type="EMBL" id="JAOSHN010000006">
    <property type="protein sequence ID" value="MCU7379532.1"/>
    <property type="molecule type" value="Genomic_DNA"/>
</dbReference>